<dbReference type="Proteomes" id="UP000075880">
    <property type="component" value="Unassembled WGS sequence"/>
</dbReference>
<organism evidence="2 3">
    <name type="scientific">Anopheles atroparvus</name>
    <name type="common">European mosquito</name>
    <dbReference type="NCBI Taxonomy" id="41427"/>
    <lineage>
        <taxon>Eukaryota</taxon>
        <taxon>Metazoa</taxon>
        <taxon>Ecdysozoa</taxon>
        <taxon>Arthropoda</taxon>
        <taxon>Hexapoda</taxon>
        <taxon>Insecta</taxon>
        <taxon>Pterygota</taxon>
        <taxon>Neoptera</taxon>
        <taxon>Endopterygota</taxon>
        <taxon>Diptera</taxon>
        <taxon>Nematocera</taxon>
        <taxon>Culicoidea</taxon>
        <taxon>Culicidae</taxon>
        <taxon>Anophelinae</taxon>
        <taxon>Anopheles</taxon>
    </lineage>
</organism>
<reference evidence="2" key="1">
    <citation type="submission" date="2024-04" db="UniProtKB">
        <authorList>
            <consortium name="EnsemblMetazoa"/>
        </authorList>
    </citation>
    <scope>IDENTIFICATION</scope>
    <source>
        <strain evidence="2">EBRO</strain>
    </source>
</reference>
<proteinExistence type="predicted"/>
<feature type="region of interest" description="Disordered" evidence="1">
    <location>
        <begin position="31"/>
        <end position="98"/>
    </location>
</feature>
<sequence>ERDACSRTGVEQEDRRVRKVVSAARLRSCSVEPRLHTQLYDRTTPIQNRRTHRQRNQTSPRAPKFKKKKKNTKQTGPDASAFCNQPKSRPHRGESSQCRECRETVRKCSTKCSVPPARSRDRVSVTRVAACVRSMSGLLQKVVPLSRRMFGGTGRVPVRSWLLFTLLLTSAPRQLQSTADAEDRGLHKR</sequence>
<dbReference type="EnsemblMetazoa" id="ENSAATROPT017007">
    <property type="protein sequence ID" value="ENSAATROPP014989"/>
    <property type="gene ID" value="ENSAATROPG013917"/>
</dbReference>
<evidence type="ECO:0000313" key="3">
    <source>
        <dbReference type="Proteomes" id="UP000075880"/>
    </source>
</evidence>
<dbReference type="AlphaFoldDB" id="A0AAG5DW26"/>
<feature type="region of interest" description="Disordered" evidence="1">
    <location>
        <begin position="1"/>
        <end position="20"/>
    </location>
</feature>
<evidence type="ECO:0000256" key="1">
    <source>
        <dbReference type="SAM" id="MobiDB-lite"/>
    </source>
</evidence>
<keyword evidence="3" id="KW-1185">Reference proteome</keyword>
<feature type="compositionally biased region" description="Polar residues" evidence="1">
    <location>
        <begin position="74"/>
        <end position="87"/>
    </location>
</feature>
<accession>A0AAG5DW26</accession>
<name>A0AAG5DW26_ANOAO</name>
<protein>
    <submittedName>
        <fullName evidence="2">Uncharacterized protein</fullName>
    </submittedName>
</protein>
<feature type="compositionally biased region" description="Basic residues" evidence="1">
    <location>
        <begin position="63"/>
        <end position="72"/>
    </location>
</feature>
<evidence type="ECO:0000313" key="2">
    <source>
        <dbReference type="EnsemblMetazoa" id="ENSAATROPP014989"/>
    </source>
</evidence>
<feature type="compositionally biased region" description="Basic and acidic residues" evidence="1">
    <location>
        <begin position="1"/>
        <end position="16"/>
    </location>
</feature>